<dbReference type="AlphaFoldDB" id="A0A433WPM1"/>
<evidence type="ECO:0000256" key="1">
    <source>
        <dbReference type="ARBA" id="ARBA00004924"/>
    </source>
</evidence>
<dbReference type="Gene3D" id="3.30.310.280">
    <property type="match status" value="1"/>
</dbReference>
<dbReference type="Gene3D" id="6.10.250.3370">
    <property type="match status" value="1"/>
</dbReference>
<comment type="pathway">
    <text evidence="1">Siderophore biosynthesis.</text>
</comment>
<dbReference type="InterPro" id="IPR022770">
    <property type="entry name" value="IucA/IucC-like_C"/>
</dbReference>
<evidence type="ECO:0000313" key="5">
    <source>
        <dbReference type="Proteomes" id="UP000281028"/>
    </source>
</evidence>
<dbReference type="PANTHER" id="PTHR34384:SF6">
    <property type="entry name" value="STAPHYLOFERRIN B SYNTHASE"/>
    <property type="match status" value="1"/>
</dbReference>
<name>A0A433WPM1_9BACT</name>
<protein>
    <submittedName>
        <fullName evidence="4">IucA/IucC family siderophore biosynthesis protein</fullName>
    </submittedName>
</protein>
<dbReference type="Proteomes" id="UP000281028">
    <property type="component" value="Unassembled WGS sequence"/>
</dbReference>
<dbReference type="Pfam" id="PF04183">
    <property type="entry name" value="IucA_IucC"/>
    <property type="match status" value="1"/>
</dbReference>
<dbReference type="PANTHER" id="PTHR34384">
    <property type="entry name" value="L-2,3-DIAMINOPROPANOATE--CITRATE LIGASE"/>
    <property type="match status" value="1"/>
</dbReference>
<dbReference type="GO" id="GO:0019290">
    <property type="term" value="P:siderophore biosynthetic process"/>
    <property type="evidence" value="ECO:0007669"/>
    <property type="project" value="InterPro"/>
</dbReference>
<proteinExistence type="predicted"/>
<evidence type="ECO:0000259" key="3">
    <source>
        <dbReference type="Pfam" id="PF06276"/>
    </source>
</evidence>
<dbReference type="EMBL" id="RIAR02000001">
    <property type="protein sequence ID" value="NSL88317.1"/>
    <property type="molecule type" value="Genomic_DNA"/>
</dbReference>
<feature type="domain" description="Aerobactin siderophore biosynthesis IucA/IucC N-terminal" evidence="2">
    <location>
        <begin position="149"/>
        <end position="400"/>
    </location>
</feature>
<dbReference type="Pfam" id="PF06276">
    <property type="entry name" value="FhuF"/>
    <property type="match status" value="1"/>
</dbReference>
<evidence type="ECO:0000259" key="2">
    <source>
        <dbReference type="Pfam" id="PF04183"/>
    </source>
</evidence>
<dbReference type="InterPro" id="IPR007310">
    <property type="entry name" value="Aerobactin_biosyn_IucA/IucC_N"/>
</dbReference>
<dbReference type="OrthoDB" id="495728at2"/>
<accession>A0A433WPM1</accession>
<organism evidence="4 5">
    <name type="scientific">Chitinophaga solisilvae</name>
    <dbReference type="NCBI Taxonomy" id="1233460"/>
    <lineage>
        <taxon>Bacteria</taxon>
        <taxon>Pseudomonadati</taxon>
        <taxon>Bacteroidota</taxon>
        <taxon>Chitinophagia</taxon>
        <taxon>Chitinophagales</taxon>
        <taxon>Chitinophagaceae</taxon>
        <taxon>Chitinophaga</taxon>
    </lineage>
</organism>
<feature type="domain" description="Aerobactin siderophore biosynthesis IucA/IucC-like C-terminal" evidence="3">
    <location>
        <begin position="422"/>
        <end position="579"/>
    </location>
</feature>
<sequence>MKPPVNVTPEQSVAHLHPDVWSLVNRLHIRKIICEFAHELIIAPQLQYSENGWGYYVLRTDFPDIEYRFRARVLSLDHWYIDTASLSKYIGQETAPLESLSFIIEFRETMGLSETVIPVYLEEINSTLCGSAYMHTYNKLTAKELAVSDYQVIEQAMMAGHPCFIANNGRIGFDSADYRQYAPEAADPLALIWVAVHRSRSGYAGVTGLDYDTLIADELGAEVLAAFKQQLTGKGLHPDDYYFIPLHPWQWFNKLVNLFATDIAEQQLVYLGYGNDYYLPQQSIRTFYNITSPHRRYTKTSLSILNMGFMRGLHASFVVTSPPISEWVNGVVQADDYLREKGFVLLEEVAAAGYTNPHYAAIIKDDNASYNGMLSVLWRESPVAKLRPGQRMMTMAALLHVDSYGNALLPELIKASGLTTHKWIERYLDAYLSPLLHCYYTHDMRFMPHGENLILILEDHIPVGAIMKDIGEEIAVLNEEIPMPDNVKQIYMKVAPELRILSIFTQAFDCFFRFLSALLVEHADFPEEQFWQLAAGCIGKYQEQHPDLQDKYDRIDLFAPEIVKTCLNRLQIRNNRKMVDHMYNPFKSQQFAGTLKNPMAAYKPQPVLTAPLAGQA</sequence>
<keyword evidence="5" id="KW-1185">Reference proteome</keyword>
<dbReference type="GO" id="GO:0016881">
    <property type="term" value="F:acid-amino acid ligase activity"/>
    <property type="evidence" value="ECO:0007669"/>
    <property type="project" value="UniProtKB-ARBA"/>
</dbReference>
<evidence type="ECO:0000313" key="4">
    <source>
        <dbReference type="EMBL" id="NSL88317.1"/>
    </source>
</evidence>
<dbReference type="InterPro" id="IPR037455">
    <property type="entry name" value="LucA/IucC-like"/>
</dbReference>
<reference evidence="4" key="1">
    <citation type="submission" date="2020-05" db="EMBL/GenBank/DDBJ databases">
        <title>Chitinophaga laudate sp. nov., isolated from a tropical peat swamp.</title>
        <authorList>
            <person name="Goh C.B.S."/>
            <person name="Lee M.S."/>
            <person name="Parimannan S."/>
            <person name="Pasbakhsh P."/>
            <person name="Yule C.M."/>
            <person name="Rajandas H."/>
            <person name="Loke S."/>
            <person name="Croft L."/>
            <person name="Tan J.B.L."/>
        </authorList>
    </citation>
    <scope>NUCLEOTIDE SEQUENCE</scope>
    <source>
        <strain evidence="4">Mgbs1</strain>
    </source>
</reference>
<comment type="caution">
    <text evidence="4">The sequence shown here is derived from an EMBL/GenBank/DDBJ whole genome shotgun (WGS) entry which is preliminary data.</text>
</comment>
<gene>
    <name evidence="4" type="ORF">ECE50_015865</name>
</gene>
<dbReference type="Gene3D" id="1.10.510.40">
    <property type="match status" value="1"/>
</dbReference>